<feature type="domain" description="Glycosyltransferase subfamily 4-like N-terminal" evidence="4">
    <location>
        <begin position="13"/>
        <end position="165"/>
    </location>
</feature>
<dbReference type="EMBL" id="NBXE01000019">
    <property type="protein sequence ID" value="RFA27415.1"/>
    <property type="molecule type" value="Genomic_DNA"/>
</dbReference>
<sequence length="424" mass="44138">MRIALLTYSTKPRGGVVHTLALAEALVAAGEHVDVWTLGRGGDQAFFRRVDPRVGLRVVPFEGLDRESVGERIIRSIETLRRAFTPRDYDVVHAQDCISANAVEQCIRTVHHLDTFTTPELVACHERAIVRPRALVCVSAAVAGEVAAGWGRTATVIANGVDSARFEAAAGETPDARAARLRWQQSLGTYVLAVGGIEPRKGSIDLLEAFARVRSSVPDARLVFAGGETLFDYSDYRRRFEARAAELGIEYTLLGTVVDDDLPALVAGAAMLSFVSTKEGFGLAAMEALAAGVPVVARDLPVLREVFGGAVAYAADVAGIARTLAALLALRAAPAAAAPAFSPRPVGEGGGGEWSAAEGRALARSYSWASAAAAHRELYRAILAEEAASAAPSAAAESSAESVAALSANAAGGRGGDAPEPSAG</sequence>
<evidence type="ECO:0000256" key="2">
    <source>
        <dbReference type="ARBA" id="ARBA00022679"/>
    </source>
</evidence>
<keyword evidence="2 5" id="KW-0808">Transferase</keyword>
<organism evidence="5 6">
    <name type="scientific">Subtercola boreus</name>
    <dbReference type="NCBI Taxonomy" id="120213"/>
    <lineage>
        <taxon>Bacteria</taxon>
        <taxon>Bacillati</taxon>
        <taxon>Actinomycetota</taxon>
        <taxon>Actinomycetes</taxon>
        <taxon>Micrococcales</taxon>
        <taxon>Microbacteriaceae</taxon>
        <taxon>Subtercola</taxon>
    </lineage>
</organism>
<evidence type="ECO:0000256" key="1">
    <source>
        <dbReference type="ARBA" id="ARBA00022676"/>
    </source>
</evidence>
<evidence type="ECO:0000259" key="3">
    <source>
        <dbReference type="Pfam" id="PF00534"/>
    </source>
</evidence>
<dbReference type="CDD" id="cd03801">
    <property type="entry name" value="GT4_PimA-like"/>
    <property type="match status" value="1"/>
</dbReference>
<keyword evidence="1" id="KW-0328">Glycosyltransferase</keyword>
<dbReference type="InterPro" id="IPR001296">
    <property type="entry name" value="Glyco_trans_1"/>
</dbReference>
<accession>A0A3E0WB34</accession>
<dbReference type="GO" id="GO:0016757">
    <property type="term" value="F:glycosyltransferase activity"/>
    <property type="evidence" value="ECO:0007669"/>
    <property type="project" value="UniProtKB-KW"/>
</dbReference>
<reference evidence="5 6" key="1">
    <citation type="submission" date="2017-04" db="EMBL/GenBank/DDBJ databases">
        <title>Comparative genome analysis of Subtercola boreus.</title>
        <authorList>
            <person name="Cho Y.-J."/>
            <person name="Cho A."/>
            <person name="Kim O.-S."/>
            <person name="Lee J.-I."/>
        </authorList>
    </citation>
    <scope>NUCLEOTIDE SEQUENCE [LARGE SCALE GENOMIC DNA]</scope>
    <source>
        <strain evidence="5 6">P28004</strain>
    </source>
</reference>
<gene>
    <name evidence="5" type="ORF">B7R25_06615</name>
</gene>
<dbReference type="InterPro" id="IPR023986">
    <property type="entry name" value="GlycosylTfrase_MSMEG0565"/>
</dbReference>
<dbReference type="RefSeq" id="WP_116418179.1">
    <property type="nucleotide sequence ID" value="NZ_NBXC01000014.1"/>
</dbReference>
<dbReference type="NCBIfam" id="TIGR04047">
    <property type="entry name" value="MSMEG_0565_glyc"/>
    <property type="match status" value="1"/>
</dbReference>
<proteinExistence type="predicted"/>
<dbReference type="Pfam" id="PF13439">
    <property type="entry name" value="Glyco_transf_4"/>
    <property type="match status" value="1"/>
</dbReference>
<dbReference type="InterPro" id="IPR028098">
    <property type="entry name" value="Glyco_trans_4-like_N"/>
</dbReference>
<dbReference type="Proteomes" id="UP000257080">
    <property type="component" value="Unassembled WGS sequence"/>
</dbReference>
<evidence type="ECO:0000313" key="6">
    <source>
        <dbReference type="Proteomes" id="UP000257080"/>
    </source>
</evidence>
<dbReference type="OrthoDB" id="8555507at2"/>
<feature type="domain" description="Glycosyl transferase family 1" evidence="3">
    <location>
        <begin position="190"/>
        <end position="311"/>
    </location>
</feature>
<name>A0A3E0WB34_9MICO</name>
<evidence type="ECO:0000259" key="4">
    <source>
        <dbReference type="Pfam" id="PF13439"/>
    </source>
</evidence>
<evidence type="ECO:0000313" key="5">
    <source>
        <dbReference type="EMBL" id="RFA27415.1"/>
    </source>
</evidence>
<comment type="caution">
    <text evidence="5">The sequence shown here is derived from an EMBL/GenBank/DDBJ whole genome shotgun (WGS) entry which is preliminary data.</text>
</comment>
<dbReference type="PANTHER" id="PTHR12526">
    <property type="entry name" value="GLYCOSYLTRANSFERASE"/>
    <property type="match status" value="1"/>
</dbReference>
<dbReference type="PANTHER" id="PTHR12526:SF635">
    <property type="entry name" value="GLYCOSYL TRANSFERASE GROUP 1"/>
    <property type="match status" value="1"/>
</dbReference>
<protein>
    <submittedName>
        <fullName evidence="5">Glycosyl transferase family 1</fullName>
    </submittedName>
</protein>
<dbReference type="SUPFAM" id="SSF53756">
    <property type="entry name" value="UDP-Glycosyltransferase/glycogen phosphorylase"/>
    <property type="match status" value="1"/>
</dbReference>
<dbReference type="AlphaFoldDB" id="A0A3E0WB34"/>
<dbReference type="Gene3D" id="3.40.50.2000">
    <property type="entry name" value="Glycogen Phosphorylase B"/>
    <property type="match status" value="2"/>
</dbReference>
<dbReference type="Pfam" id="PF00534">
    <property type="entry name" value="Glycos_transf_1"/>
    <property type="match status" value="1"/>
</dbReference>